<sequence>MNHPRYSVLSLFDPLNASPTPKREVVTPDSGSDKENSEPRINYDQNQEYLDSDKLTMTAFFNRIQPKSKQYAPVAFKTRLVDVGDTTVTVTIDEASELMGDLTITNNRIEPTEDEEEQEQKEFFLATGISTVGNATHEQSHIPIDVPQTPQNVQRAPLADLSPDSTPMPKKKQSNLPNAPSTPALDHHALSATAIRINQMTIAPSGSPLASMINTTNLTAQVTEITEVSSPTDDLALGACIGGQSHPPSIVVSLSADDSLESSTAHLVPSPSASLLAKASLSESITLSSPPSTLHDTPHFLEPSDSPSQQSSQVRLRPQSTLSSLDPRRTSVDLHSSFNWQLQCPEASFDLLNDRISFFGQDSFLNDVDDFDMQAEEAMMMALAERLKDKDSKETPMRSPESADEMELSANIADESVEVCTENVFDSISMVPQTPVIDKNTTAATSGKKKRSSIPSLSGSPSLRQTSGSNCSDDQSTHKEQLEAANNHMSLDMASSESTVFTDQDNSTSFAQTPSKPDKPLVAPAPIQALRIVKRPKLHDRMSSTFSVKSSISGRSVAKELTPVVVGSSVPSIAAPVAPAQPTHKPILTGLLRPLPGLMPSSSQNDLPAKASDRSSLRSKLTGMSMTRPASKSVSQAVEEDAHPAHTEKPGANIKSRLQRPGKNLGPNSSTLSTTTSTKLPAPATSTTIPKSLRPPSRFGSLSSASGATSALPRPITTSSSVSRLPALSGSKMKLPTGSVAGVPSARSSALRRT</sequence>
<comment type="caution">
    <text evidence="1">The sequence shown here is derived from an EMBL/GenBank/DDBJ whole genome shotgun (WGS) entry which is preliminary data.</text>
</comment>
<evidence type="ECO:0000313" key="2">
    <source>
        <dbReference type="Proteomes" id="UP000790377"/>
    </source>
</evidence>
<reference evidence="1" key="1">
    <citation type="journal article" date="2021" name="New Phytol.">
        <title>Evolutionary innovations through gain and loss of genes in the ectomycorrhizal Boletales.</title>
        <authorList>
            <person name="Wu G."/>
            <person name="Miyauchi S."/>
            <person name="Morin E."/>
            <person name="Kuo A."/>
            <person name="Drula E."/>
            <person name="Varga T."/>
            <person name="Kohler A."/>
            <person name="Feng B."/>
            <person name="Cao Y."/>
            <person name="Lipzen A."/>
            <person name="Daum C."/>
            <person name="Hundley H."/>
            <person name="Pangilinan J."/>
            <person name="Johnson J."/>
            <person name="Barry K."/>
            <person name="LaButti K."/>
            <person name="Ng V."/>
            <person name="Ahrendt S."/>
            <person name="Min B."/>
            <person name="Choi I.G."/>
            <person name="Park H."/>
            <person name="Plett J.M."/>
            <person name="Magnuson J."/>
            <person name="Spatafora J.W."/>
            <person name="Nagy L.G."/>
            <person name="Henrissat B."/>
            <person name="Grigoriev I.V."/>
            <person name="Yang Z.L."/>
            <person name="Xu J."/>
            <person name="Martin F.M."/>
        </authorList>
    </citation>
    <scope>NUCLEOTIDE SEQUENCE</scope>
    <source>
        <strain evidence="1">ATCC 28755</strain>
    </source>
</reference>
<keyword evidence="2" id="KW-1185">Reference proteome</keyword>
<protein>
    <submittedName>
        <fullName evidence="1">Uncharacterized protein</fullName>
    </submittedName>
</protein>
<proteinExistence type="predicted"/>
<dbReference type="EMBL" id="MU267670">
    <property type="protein sequence ID" value="KAH7911671.1"/>
    <property type="molecule type" value="Genomic_DNA"/>
</dbReference>
<dbReference type="Proteomes" id="UP000790377">
    <property type="component" value="Unassembled WGS sequence"/>
</dbReference>
<gene>
    <name evidence="1" type="ORF">BJ138DRAFT_1149973</name>
</gene>
<accession>A0ACB8AF03</accession>
<name>A0ACB8AF03_9AGAM</name>
<organism evidence="1 2">
    <name type="scientific">Hygrophoropsis aurantiaca</name>
    <dbReference type="NCBI Taxonomy" id="72124"/>
    <lineage>
        <taxon>Eukaryota</taxon>
        <taxon>Fungi</taxon>
        <taxon>Dikarya</taxon>
        <taxon>Basidiomycota</taxon>
        <taxon>Agaricomycotina</taxon>
        <taxon>Agaricomycetes</taxon>
        <taxon>Agaricomycetidae</taxon>
        <taxon>Boletales</taxon>
        <taxon>Coniophorineae</taxon>
        <taxon>Hygrophoropsidaceae</taxon>
        <taxon>Hygrophoropsis</taxon>
    </lineage>
</organism>
<evidence type="ECO:0000313" key="1">
    <source>
        <dbReference type="EMBL" id="KAH7911671.1"/>
    </source>
</evidence>